<dbReference type="EMBL" id="JAEPRQ010000015">
    <property type="protein sequence ID" value="MBK4218190.1"/>
    <property type="molecule type" value="Genomic_DNA"/>
</dbReference>
<evidence type="ECO:0000313" key="4">
    <source>
        <dbReference type="Proteomes" id="UP000640485"/>
    </source>
</evidence>
<dbReference type="Proteomes" id="UP000640485">
    <property type="component" value="Unassembled WGS sequence"/>
</dbReference>
<evidence type="ECO:0000259" key="2">
    <source>
        <dbReference type="PROSITE" id="PS50234"/>
    </source>
</evidence>
<protein>
    <submittedName>
        <fullName evidence="3">VWA domain-containing protein</fullName>
    </submittedName>
</protein>
<evidence type="ECO:0000313" key="3">
    <source>
        <dbReference type="EMBL" id="MBK4218190.1"/>
    </source>
</evidence>
<sequence length="306" mass="31738">MSDLVLLRPFALLLLLPLLALAMLVRYRRIAGGWAAQIDPALLPALRRMGLLIDGRGNGYLLLPFAAAVIMVAALAGPAAQRPGSIELRELDPIILMLDLSPSVVADPQALGALQAAAAEILPLAGTRPVGMMVYAADGYLASTPTTDAMSLQGTIAVLDRDTVPVAGSRPDIALSMARDLFTSGGAGIGGADLVVISDGGGTGFRAAEEAARLRSDGARVWALALARNAEGAPAPSLAGLEELARSGGGAALAASEVPALMDRIAAARTARFARDETASLRLRDFGPWLLPLAMVALLPLFRRRR</sequence>
<name>A0A934W1M6_9RHOB</name>
<evidence type="ECO:0000256" key="1">
    <source>
        <dbReference type="SAM" id="Phobius"/>
    </source>
</evidence>
<dbReference type="InterPro" id="IPR036465">
    <property type="entry name" value="vWFA_dom_sf"/>
</dbReference>
<dbReference type="PROSITE" id="PS50234">
    <property type="entry name" value="VWFA"/>
    <property type="match status" value="1"/>
</dbReference>
<dbReference type="Gene3D" id="3.40.50.410">
    <property type="entry name" value="von Willebrand factor, type A domain"/>
    <property type="match status" value="1"/>
</dbReference>
<keyword evidence="1" id="KW-0812">Transmembrane</keyword>
<keyword evidence="1" id="KW-1133">Transmembrane helix</keyword>
<proteinExistence type="predicted"/>
<gene>
    <name evidence="3" type="ORF">JJJ17_19860</name>
</gene>
<dbReference type="RefSeq" id="WP_200689594.1">
    <property type="nucleotide sequence ID" value="NZ_JAEPRQ010000015.1"/>
</dbReference>
<reference evidence="3" key="1">
    <citation type="submission" date="2021-01" db="EMBL/GenBank/DDBJ databases">
        <title>Paracoccus amoyensis sp. nov., isolated from the surface seawater along the coast of Xiamen Island, China.</title>
        <authorList>
            <person name="Lyu L."/>
        </authorList>
    </citation>
    <scope>NUCLEOTIDE SEQUENCE</scope>
    <source>
        <strain evidence="3">MJ17</strain>
    </source>
</reference>
<feature type="domain" description="VWFA" evidence="2">
    <location>
        <begin position="93"/>
        <end position="290"/>
    </location>
</feature>
<dbReference type="SUPFAM" id="SSF53300">
    <property type="entry name" value="vWA-like"/>
    <property type="match status" value="1"/>
</dbReference>
<accession>A0A934W1M6</accession>
<organism evidence="3 4">
    <name type="scientific">Paracoccus caeni</name>
    <dbReference type="NCBI Taxonomy" id="657651"/>
    <lineage>
        <taxon>Bacteria</taxon>
        <taxon>Pseudomonadati</taxon>
        <taxon>Pseudomonadota</taxon>
        <taxon>Alphaproteobacteria</taxon>
        <taxon>Rhodobacterales</taxon>
        <taxon>Paracoccaceae</taxon>
        <taxon>Paracoccus</taxon>
    </lineage>
</organism>
<feature type="transmembrane region" description="Helical" evidence="1">
    <location>
        <begin position="59"/>
        <end position="80"/>
    </location>
</feature>
<comment type="caution">
    <text evidence="3">The sequence shown here is derived from an EMBL/GenBank/DDBJ whole genome shotgun (WGS) entry which is preliminary data.</text>
</comment>
<dbReference type="InterPro" id="IPR002035">
    <property type="entry name" value="VWF_A"/>
</dbReference>
<keyword evidence="1" id="KW-0472">Membrane</keyword>
<dbReference type="AlphaFoldDB" id="A0A934W1M6"/>
<keyword evidence="4" id="KW-1185">Reference proteome</keyword>